<sequence length="552" mass="63596">MPNENVLERLELEVRALDVTATQLEEAAKRARQEYYEMRSLLNSRRNDMRSPFLKLPNELLLAIANHLADEDTNGHAFTRGAAPWVVSQISHRLRHLAVSTPSLWVDIRIYMERLHWCRCRDPLEMLTLWLDRSMPLPISCQVELEGVDKTFVLESKLLDLLMAHASRWLHIDINFGSRADLHRALATLEGPLSCLRSIRLDLCVEEDDYEYFCRNMVTIPFTAYLNAPNLVEASHSVNMDFDRDLSDQPCTIFPLPWNRLKEVVLLIDDVEDFFDVARLLENITYCRLVVYAEGYYSTQEDFSYLESETQYDPIEGTIMLPNLRRLELTGGICRIMRILRQSRAPKLTDLLIDPESLTVGVLDIFVDALSDFLQQSGSPLRALFAPIDLLSFPALTDNIQLDELHVLVSNGRFNPLVEQVKSRIAGLGSTALFPGLKTLHLISPHLRNNEVLSTIADVVEKRKQELKVFSLDIEVDVQRDKVSGIDTNLPSFKRLVELGRGDLEFLGRWVDGKWYPVHKTTTVWDAERYDRLMGRFRFGWGVRSRFGKYWT</sequence>
<dbReference type="Proteomes" id="UP000054988">
    <property type="component" value="Unassembled WGS sequence"/>
</dbReference>
<evidence type="ECO:0000313" key="3">
    <source>
        <dbReference type="Proteomes" id="UP000054988"/>
    </source>
</evidence>
<name>A0A0W0FQP7_MONRR</name>
<proteinExistence type="predicted"/>
<accession>A0A0W0FQP7</accession>
<reference evidence="2 3" key="1">
    <citation type="submission" date="2015-12" db="EMBL/GenBank/DDBJ databases">
        <title>Draft genome sequence of Moniliophthora roreri, the causal agent of frosty pod rot of cacao.</title>
        <authorList>
            <person name="Aime M.C."/>
            <person name="Diaz-Valderrama J.R."/>
            <person name="Kijpornyongpan T."/>
            <person name="Phillips-Mora W."/>
        </authorList>
    </citation>
    <scope>NUCLEOTIDE SEQUENCE [LARGE SCALE GENOMIC DNA]</scope>
    <source>
        <strain evidence="2 3">MCA 2952</strain>
    </source>
</reference>
<evidence type="ECO:0008006" key="4">
    <source>
        <dbReference type="Google" id="ProtNLM"/>
    </source>
</evidence>
<keyword evidence="1" id="KW-0175">Coiled coil</keyword>
<feature type="coiled-coil region" evidence="1">
    <location>
        <begin position="7"/>
        <end position="41"/>
    </location>
</feature>
<evidence type="ECO:0000313" key="2">
    <source>
        <dbReference type="EMBL" id="KTB38702.1"/>
    </source>
</evidence>
<dbReference type="EMBL" id="LATX01001734">
    <property type="protein sequence ID" value="KTB38702.1"/>
    <property type="molecule type" value="Genomic_DNA"/>
</dbReference>
<gene>
    <name evidence="2" type="ORF">WG66_8707</name>
</gene>
<protein>
    <recommendedName>
        <fullName evidence="4">F-box domain-containing protein</fullName>
    </recommendedName>
</protein>
<evidence type="ECO:0000256" key="1">
    <source>
        <dbReference type="SAM" id="Coils"/>
    </source>
</evidence>
<dbReference type="AlphaFoldDB" id="A0A0W0FQP7"/>
<comment type="caution">
    <text evidence="2">The sequence shown here is derived from an EMBL/GenBank/DDBJ whole genome shotgun (WGS) entry which is preliminary data.</text>
</comment>
<organism evidence="2 3">
    <name type="scientific">Moniliophthora roreri</name>
    <name type="common">Frosty pod rot fungus</name>
    <name type="synonym">Monilia roreri</name>
    <dbReference type="NCBI Taxonomy" id="221103"/>
    <lineage>
        <taxon>Eukaryota</taxon>
        <taxon>Fungi</taxon>
        <taxon>Dikarya</taxon>
        <taxon>Basidiomycota</taxon>
        <taxon>Agaricomycotina</taxon>
        <taxon>Agaricomycetes</taxon>
        <taxon>Agaricomycetidae</taxon>
        <taxon>Agaricales</taxon>
        <taxon>Marasmiineae</taxon>
        <taxon>Marasmiaceae</taxon>
        <taxon>Moniliophthora</taxon>
    </lineage>
</organism>